<evidence type="ECO:0000313" key="2">
    <source>
        <dbReference type="Proteomes" id="UP001227268"/>
    </source>
</evidence>
<organism evidence="1 2">
    <name type="scientific">Naganishia friedmannii</name>
    <dbReference type="NCBI Taxonomy" id="89922"/>
    <lineage>
        <taxon>Eukaryota</taxon>
        <taxon>Fungi</taxon>
        <taxon>Dikarya</taxon>
        <taxon>Basidiomycota</taxon>
        <taxon>Agaricomycotina</taxon>
        <taxon>Tremellomycetes</taxon>
        <taxon>Filobasidiales</taxon>
        <taxon>Filobasidiaceae</taxon>
        <taxon>Naganishia</taxon>
    </lineage>
</organism>
<keyword evidence="2" id="KW-1185">Reference proteome</keyword>
<dbReference type="EMBL" id="JASBWT010000019">
    <property type="protein sequence ID" value="KAJ9096347.1"/>
    <property type="molecule type" value="Genomic_DNA"/>
</dbReference>
<evidence type="ECO:0000313" key="1">
    <source>
        <dbReference type="EMBL" id="KAJ9096347.1"/>
    </source>
</evidence>
<comment type="caution">
    <text evidence="1">The sequence shown here is derived from an EMBL/GenBank/DDBJ whole genome shotgun (WGS) entry which is preliminary data.</text>
</comment>
<proteinExistence type="predicted"/>
<reference evidence="1" key="1">
    <citation type="submission" date="2023-04" db="EMBL/GenBank/DDBJ databases">
        <title>Draft Genome sequencing of Naganishia species isolated from polar environments using Oxford Nanopore Technology.</title>
        <authorList>
            <person name="Leo P."/>
            <person name="Venkateswaran K."/>
        </authorList>
    </citation>
    <scope>NUCLEOTIDE SEQUENCE</scope>
    <source>
        <strain evidence="1">MNA-CCFEE 5423</strain>
    </source>
</reference>
<dbReference type="Proteomes" id="UP001227268">
    <property type="component" value="Unassembled WGS sequence"/>
</dbReference>
<accession>A0ACC2VCQ7</accession>
<gene>
    <name evidence="1" type="ORF">QFC21_005168</name>
</gene>
<protein>
    <submittedName>
        <fullName evidence="1">Uncharacterized protein</fullName>
    </submittedName>
</protein>
<name>A0ACC2VCQ7_9TREE</name>
<sequence length="379" mass="37762">MRLILLLTTTSVLVSLTQAVYLPPAPSQSTVPAPAQTPGTASYMSAQPTPPMARIEKRCEGDETCADVTAGPEVPIAVTTTMMTTKLVPCTTTTTVIDSQTTTLTLWSTEVQTSTEHVSGVNTVTVWLVTPAPEIKSKTWLQVDTFTFVKTGTATTFWTETQAVQTSSSTVTGAATTWTVGGNHDCHECNNAHPPSTVTVSSPPQYAPPPAATPQPAWIQTTATGADGFATPTVAPVGSVPVVGGAPGAAPTSTTSVVSWSGNQGIDSGAGAPIGNNGGAAAGAPLATAPAIALPPNQPGPSASTYGSTSGSANASNAQGVPMQQGGNGSTNGTSPAASGKSVSSPFGNGAIGNHATMSASHILGISGLISLLVSGIVV</sequence>